<dbReference type="Proteomes" id="UP001311232">
    <property type="component" value="Unassembled WGS sequence"/>
</dbReference>
<keyword evidence="3" id="KW-1185">Reference proteome</keyword>
<reference evidence="2 3" key="1">
    <citation type="submission" date="2021-06" db="EMBL/GenBank/DDBJ databases">
        <authorList>
            <person name="Palmer J.M."/>
        </authorList>
    </citation>
    <scope>NUCLEOTIDE SEQUENCE [LARGE SCALE GENOMIC DNA]</scope>
    <source>
        <strain evidence="2 3">MEX-2019</strain>
        <tissue evidence="2">Muscle</tissue>
    </source>
</reference>
<comment type="caution">
    <text evidence="2">The sequence shown here is derived from an EMBL/GenBank/DDBJ whole genome shotgun (WGS) entry which is preliminary data.</text>
</comment>
<keyword evidence="1" id="KW-1133">Transmembrane helix</keyword>
<evidence type="ECO:0000313" key="3">
    <source>
        <dbReference type="Proteomes" id="UP001311232"/>
    </source>
</evidence>
<dbReference type="AlphaFoldDB" id="A0AAV9SE38"/>
<feature type="transmembrane region" description="Helical" evidence="1">
    <location>
        <begin position="50"/>
        <end position="69"/>
    </location>
</feature>
<evidence type="ECO:0000256" key="1">
    <source>
        <dbReference type="SAM" id="Phobius"/>
    </source>
</evidence>
<protein>
    <submittedName>
        <fullName evidence="2">Uncharacterized protein</fullName>
    </submittedName>
</protein>
<proteinExistence type="predicted"/>
<keyword evidence="1" id="KW-0472">Membrane</keyword>
<gene>
    <name evidence="2" type="ORF">CRENBAI_011835</name>
</gene>
<keyword evidence="1" id="KW-0812">Transmembrane</keyword>
<organism evidence="2 3">
    <name type="scientific">Crenichthys baileyi</name>
    <name type="common">White River springfish</name>
    <dbReference type="NCBI Taxonomy" id="28760"/>
    <lineage>
        <taxon>Eukaryota</taxon>
        <taxon>Metazoa</taxon>
        <taxon>Chordata</taxon>
        <taxon>Craniata</taxon>
        <taxon>Vertebrata</taxon>
        <taxon>Euteleostomi</taxon>
        <taxon>Actinopterygii</taxon>
        <taxon>Neopterygii</taxon>
        <taxon>Teleostei</taxon>
        <taxon>Neoteleostei</taxon>
        <taxon>Acanthomorphata</taxon>
        <taxon>Ovalentaria</taxon>
        <taxon>Atherinomorphae</taxon>
        <taxon>Cyprinodontiformes</taxon>
        <taxon>Goodeidae</taxon>
        <taxon>Crenichthys</taxon>
    </lineage>
</organism>
<evidence type="ECO:0000313" key="2">
    <source>
        <dbReference type="EMBL" id="KAK5619595.1"/>
    </source>
</evidence>
<dbReference type="EMBL" id="JAHHUM010000516">
    <property type="protein sequence ID" value="KAK5619595.1"/>
    <property type="molecule type" value="Genomic_DNA"/>
</dbReference>
<sequence length="168" mass="19414">MLLVLKHGHRGGYRSWHRPGNHGVVQQLHVIETNQEQFKRRRHKVGDDRLLAILAWIQSMSVLTFPFTFVLWSLLLIFLVSFLIYLPHTHLAVHPPMPFVPLQSSSLRKKEIIFRTIEPPNTTFCQPHTLWIAHLLQDIIGYHQHASAGRPTTAQLVFNKPVKSLLCP</sequence>
<name>A0AAV9SE38_9TELE</name>
<accession>A0AAV9SE38</accession>